<comment type="caution">
    <text evidence="1">The sequence shown here is derived from an EMBL/GenBank/DDBJ whole genome shotgun (WGS) entry which is preliminary data.</text>
</comment>
<keyword evidence="2" id="KW-1185">Reference proteome</keyword>
<evidence type="ECO:0000313" key="2">
    <source>
        <dbReference type="Proteomes" id="UP001145114"/>
    </source>
</evidence>
<protein>
    <submittedName>
        <fullName evidence="1">Mitochondrial acyl carrier protein</fullName>
    </submittedName>
</protein>
<accession>A0ACC1HPB0</accession>
<dbReference type="EMBL" id="JAMZIH010001323">
    <property type="protein sequence ID" value="KAJ1678292.1"/>
    <property type="molecule type" value="Genomic_DNA"/>
</dbReference>
<organism evidence="1 2">
    <name type="scientific">Spiromyces aspiralis</name>
    <dbReference type="NCBI Taxonomy" id="68401"/>
    <lineage>
        <taxon>Eukaryota</taxon>
        <taxon>Fungi</taxon>
        <taxon>Fungi incertae sedis</taxon>
        <taxon>Zoopagomycota</taxon>
        <taxon>Kickxellomycotina</taxon>
        <taxon>Kickxellomycetes</taxon>
        <taxon>Kickxellales</taxon>
        <taxon>Kickxellaceae</taxon>
        <taxon>Spiromyces</taxon>
    </lineage>
</organism>
<dbReference type="Proteomes" id="UP001145114">
    <property type="component" value="Unassembled WGS sequence"/>
</dbReference>
<proteinExistence type="predicted"/>
<evidence type="ECO:0000313" key="1">
    <source>
        <dbReference type="EMBL" id="KAJ1678292.1"/>
    </source>
</evidence>
<gene>
    <name evidence="1" type="primary">ACP2</name>
    <name evidence="1" type="ORF">EV182_004362</name>
</gene>
<name>A0ACC1HPB0_9FUNG</name>
<reference evidence="1" key="1">
    <citation type="submission" date="2022-06" db="EMBL/GenBank/DDBJ databases">
        <title>Phylogenomic reconstructions and comparative analyses of Kickxellomycotina fungi.</title>
        <authorList>
            <person name="Reynolds N.K."/>
            <person name="Stajich J.E."/>
            <person name="Barry K."/>
            <person name="Grigoriev I.V."/>
            <person name="Crous P."/>
            <person name="Smith M.E."/>
        </authorList>
    </citation>
    <scope>NUCLEOTIDE SEQUENCE</scope>
    <source>
        <strain evidence="1">RSA 2271</strain>
    </source>
</reference>
<sequence>MSRFLATFRPAVRTLVNPLTSSVKRNGLTPALAFRFYSAGGTLTREQIESRILSVLKDFDKVDQSKASNDRTLEMWIVERPTNYDCFNKDLGLDSLDVVEVVMAIEEEFSVEIPDEAADKITSVSEAIDYISKAEGAH</sequence>